<dbReference type="Proteomes" id="UP000553632">
    <property type="component" value="Unassembled WGS sequence"/>
</dbReference>
<dbReference type="EMBL" id="JABANO010024280">
    <property type="protein sequence ID" value="KAF4722148.1"/>
    <property type="molecule type" value="Genomic_DNA"/>
</dbReference>
<comment type="caution">
    <text evidence="1">The sequence shown here is derived from an EMBL/GenBank/DDBJ whole genome shotgun (WGS) entry which is preliminary data.</text>
</comment>
<sequence>FPRLMAPSSETKNASLLTNFVDEAHEEWKRQFRLQHPEAQTRLKKEVELISGDLVWINDEDDLPGSRPTGRRIDLLQARGSELPDQFRRQMEEVGRCLLAMVRAGTTDVEELAAAAHTKWMELNQGLKTATQQQLFVSYEDLDEREKEKDRILARIACRALD</sequence>
<evidence type="ECO:0000313" key="2">
    <source>
        <dbReference type="Proteomes" id="UP000553632"/>
    </source>
</evidence>
<feature type="non-terminal residue" evidence="1">
    <location>
        <position position="162"/>
    </location>
</feature>
<dbReference type="AlphaFoldDB" id="A0A7J6RNB1"/>
<proteinExistence type="predicted"/>
<organism evidence="1 2">
    <name type="scientific">Perkinsus olseni</name>
    <name type="common">Perkinsus atlanticus</name>
    <dbReference type="NCBI Taxonomy" id="32597"/>
    <lineage>
        <taxon>Eukaryota</taxon>
        <taxon>Sar</taxon>
        <taxon>Alveolata</taxon>
        <taxon>Perkinsozoa</taxon>
        <taxon>Perkinsea</taxon>
        <taxon>Perkinsida</taxon>
        <taxon>Perkinsidae</taxon>
        <taxon>Perkinsus</taxon>
    </lineage>
</organism>
<protein>
    <submittedName>
        <fullName evidence="1">Uncharacterized protein</fullName>
    </submittedName>
</protein>
<evidence type="ECO:0000313" key="1">
    <source>
        <dbReference type="EMBL" id="KAF4722148.1"/>
    </source>
</evidence>
<name>A0A7J6RNB1_PEROL</name>
<reference evidence="1 2" key="1">
    <citation type="submission" date="2020-04" db="EMBL/GenBank/DDBJ databases">
        <title>Perkinsus olseni comparative genomics.</title>
        <authorList>
            <person name="Bogema D.R."/>
        </authorList>
    </citation>
    <scope>NUCLEOTIDE SEQUENCE [LARGE SCALE GENOMIC DNA]</scope>
    <source>
        <strain evidence="1 2">ATCC PRA-207</strain>
    </source>
</reference>
<keyword evidence="2" id="KW-1185">Reference proteome</keyword>
<gene>
    <name evidence="1" type="ORF">FOZ63_031393</name>
</gene>
<accession>A0A7J6RNB1</accession>